<dbReference type="InterPro" id="IPR028203">
    <property type="entry name" value="PSII_CF48-like_dom"/>
</dbReference>
<reference evidence="7 8" key="1">
    <citation type="submission" date="2020-12" db="EMBL/GenBank/DDBJ databases">
        <title>Olleya sediminilitoris sp. nov., isolated from a tidal flat.</title>
        <authorList>
            <person name="Park S."/>
            <person name="Yoon J.-H."/>
        </authorList>
    </citation>
    <scope>NUCLEOTIDE SEQUENCE [LARGE SCALE GENOMIC DNA]</scope>
    <source>
        <strain evidence="7 8">YSTF-M6</strain>
    </source>
</reference>
<proteinExistence type="predicted"/>
<evidence type="ECO:0000256" key="1">
    <source>
        <dbReference type="ARBA" id="ARBA00022531"/>
    </source>
</evidence>
<dbReference type="Proteomes" id="UP000605013">
    <property type="component" value="Unassembled WGS sequence"/>
</dbReference>
<evidence type="ECO:0000256" key="4">
    <source>
        <dbReference type="SAM" id="SignalP"/>
    </source>
</evidence>
<dbReference type="PANTHER" id="PTHR47199:SF2">
    <property type="entry name" value="PHOTOSYSTEM II STABILITY_ASSEMBLY FACTOR HCF136, CHLOROPLASTIC"/>
    <property type="match status" value="1"/>
</dbReference>
<keyword evidence="3" id="KW-0604">Photosystem II</keyword>
<evidence type="ECO:0000313" key="8">
    <source>
        <dbReference type="Proteomes" id="UP000605013"/>
    </source>
</evidence>
<dbReference type="InterPro" id="IPR015943">
    <property type="entry name" value="WD40/YVTN_repeat-like_dom_sf"/>
</dbReference>
<comment type="caution">
    <text evidence="7">The sequence shown here is derived from an EMBL/GenBank/DDBJ whole genome shotgun (WGS) entry which is preliminary data.</text>
</comment>
<feature type="domain" description="Secretion system C-terminal sorting" evidence="6">
    <location>
        <begin position="348"/>
        <end position="423"/>
    </location>
</feature>
<organism evidence="7 8">
    <name type="scientific">Olleya sediminilitoris</name>
    <dbReference type="NCBI Taxonomy" id="2795739"/>
    <lineage>
        <taxon>Bacteria</taxon>
        <taxon>Pseudomonadati</taxon>
        <taxon>Bacteroidota</taxon>
        <taxon>Flavobacteriia</taxon>
        <taxon>Flavobacteriales</taxon>
        <taxon>Flavobacteriaceae</taxon>
    </lineage>
</organism>
<dbReference type="RefSeq" id="WP_203000414.1">
    <property type="nucleotide sequence ID" value="NZ_JAEMEF010000007.1"/>
</dbReference>
<evidence type="ECO:0000256" key="2">
    <source>
        <dbReference type="ARBA" id="ARBA00022729"/>
    </source>
</evidence>
<dbReference type="NCBIfam" id="TIGR04183">
    <property type="entry name" value="Por_Secre_tail"/>
    <property type="match status" value="1"/>
</dbReference>
<dbReference type="Pfam" id="PF14870">
    <property type="entry name" value="PSII_BNR"/>
    <property type="match status" value="1"/>
</dbReference>
<evidence type="ECO:0000313" key="7">
    <source>
        <dbReference type="EMBL" id="MBL7559981.1"/>
    </source>
</evidence>
<evidence type="ECO:0000259" key="5">
    <source>
        <dbReference type="Pfam" id="PF14870"/>
    </source>
</evidence>
<evidence type="ECO:0000259" key="6">
    <source>
        <dbReference type="Pfam" id="PF18962"/>
    </source>
</evidence>
<feature type="domain" description="Photosynthesis system II assembly factor Ycf48/Hcf136-like" evidence="5">
    <location>
        <begin position="31"/>
        <end position="130"/>
    </location>
</feature>
<evidence type="ECO:0000256" key="3">
    <source>
        <dbReference type="ARBA" id="ARBA00023276"/>
    </source>
</evidence>
<dbReference type="Pfam" id="PF18962">
    <property type="entry name" value="Por_Secre_tail"/>
    <property type="match status" value="1"/>
</dbReference>
<sequence>MKLTKLLIIIFCIQLNAQTSWQPTPNSINNTNNQRFDDVFFLNDNLGWAANGFYAAVYKTTDGGLTWSEQLNQTDLGSSHYFRNIEFLDENIGFLGTLNGLFYKTIDGGVTWTSVTTIAPNPAAICGLDTVGTNTIYGCGAYFNPAFIIKSTDSGLTWQYIDMSVYADALVEIYFLNDTVGYVAGQNSNGGTLLKTEDGGNTWIEIYNSNTPGDYVWKIQVLESNTDYIFGAVESTTTALGKFIKSTDAGNTWFAADAPETQLQAVGFVSETHGWIGGHTTGFYETTDGGLTWTNLNIGNNLNRIFIVSSTLAYAAGTTIYKYTDQTLGTTDLAVKAKSPLQIKLTKNPVNDFLKFTIHFKANDNLLIELYNTNGKYLKRLTREHITTSNDNKNYSFNVKDLASGIYYLDFHNNSGRQTVKFIKQ</sequence>
<dbReference type="EMBL" id="JAEMEF010000007">
    <property type="protein sequence ID" value="MBL7559981.1"/>
    <property type="molecule type" value="Genomic_DNA"/>
</dbReference>
<dbReference type="Gene3D" id="2.130.10.10">
    <property type="entry name" value="YVTN repeat-like/Quinoprotein amine dehydrogenase"/>
    <property type="match status" value="2"/>
</dbReference>
<dbReference type="SUPFAM" id="SSF110296">
    <property type="entry name" value="Oligoxyloglucan reducing end-specific cellobiohydrolase"/>
    <property type="match status" value="2"/>
</dbReference>
<dbReference type="InterPro" id="IPR026444">
    <property type="entry name" value="Secre_tail"/>
</dbReference>
<name>A0ABS1WLH7_9FLAO</name>
<feature type="chain" id="PRO_5047052624" evidence="4">
    <location>
        <begin position="18"/>
        <end position="425"/>
    </location>
</feature>
<protein>
    <submittedName>
        <fullName evidence="7">T9SS type A sorting domain-containing protein</fullName>
    </submittedName>
</protein>
<feature type="signal peptide" evidence="4">
    <location>
        <begin position="1"/>
        <end position="17"/>
    </location>
</feature>
<keyword evidence="8" id="KW-1185">Reference proteome</keyword>
<keyword evidence="1" id="KW-0602">Photosynthesis</keyword>
<keyword evidence="2 4" id="KW-0732">Signal</keyword>
<accession>A0ABS1WLH7</accession>
<gene>
    <name evidence="7" type="ORF">JAO71_09220</name>
</gene>
<dbReference type="PANTHER" id="PTHR47199">
    <property type="entry name" value="PHOTOSYSTEM II STABILITY/ASSEMBLY FACTOR HCF136, CHLOROPLASTIC"/>
    <property type="match status" value="1"/>
</dbReference>